<evidence type="ECO:0000256" key="1">
    <source>
        <dbReference type="ARBA" id="ARBA00009995"/>
    </source>
</evidence>
<keyword evidence="3 4" id="KW-0808">Transferase</keyword>
<evidence type="ECO:0000256" key="4">
    <source>
        <dbReference type="RuleBase" id="RU003718"/>
    </source>
</evidence>
<dbReference type="EC" id="2.4.1.-" evidence="5"/>
<reference evidence="7" key="1">
    <citation type="submission" date="2023-05" db="EMBL/GenBank/DDBJ databases">
        <authorList>
            <person name="Huff M."/>
        </authorList>
    </citation>
    <scope>NUCLEOTIDE SEQUENCE</scope>
</reference>
<comment type="similarity">
    <text evidence="1 4">Belongs to the UDP-glycosyltransferase family.</text>
</comment>
<dbReference type="InterPro" id="IPR035595">
    <property type="entry name" value="UDP_glycos_trans_CS"/>
</dbReference>
<evidence type="ECO:0000313" key="8">
    <source>
        <dbReference type="Proteomes" id="UP000834106"/>
    </source>
</evidence>
<dbReference type="Proteomes" id="UP000834106">
    <property type="component" value="Chromosome 21"/>
</dbReference>
<sequence length="473" mass="52306">MTTIGEVFVVTSSGSGHLFPCIELCKKLSLRNYKATLVHPSNTSAALDSALDDQRHLIGTIEITAPIRGPPTSNTSPQQMGVELEAHLSGRSNGLNLAHPMCAIIDFQMGWTKHIFWKHKIPVISLFTFGACAASMEWGAWTSNANEYKLNPGQSQTIPGLPEETYIAYRDLTRHHNRPARTSTGGGDGPPKPGDQPPWVPLIEGSIALMFNTCDGLEHPFINYLENQIGIPVWGVGPLLPDKYWASIKSNTLIHDLQSRNPNHLTNQSEDRVKQWLDSKAQGSVLYVAFGSELSPTKEELKQLACALEEIAYPFIWVTQNRLNSSENEEKSEGFFGLDDKIGERGLIIQGWAPQLLILSHKSIGGFLSHCGWNSTLEAIGFGVPILAWPIRGDQIYNAKLVVNYLKIGYLALPSGSPEMVKMDLLKGIEKVISDEEIHKRAGILRAKFEQDFPATLEGALDKFKDFVKEARV</sequence>
<dbReference type="Pfam" id="PF00201">
    <property type="entry name" value="UDPGT"/>
    <property type="match status" value="1"/>
</dbReference>
<dbReference type="GO" id="GO:0035251">
    <property type="term" value="F:UDP-glucosyltransferase activity"/>
    <property type="evidence" value="ECO:0007669"/>
    <property type="project" value="TreeGrafter"/>
</dbReference>
<protein>
    <recommendedName>
        <fullName evidence="5">Glycosyltransferase</fullName>
        <ecNumber evidence="5">2.4.1.-</ecNumber>
    </recommendedName>
</protein>
<evidence type="ECO:0000313" key="7">
    <source>
        <dbReference type="EMBL" id="CAI9784674.1"/>
    </source>
</evidence>
<proteinExistence type="inferred from homology"/>
<dbReference type="EMBL" id="OU503056">
    <property type="protein sequence ID" value="CAI9784674.1"/>
    <property type="molecule type" value="Genomic_DNA"/>
</dbReference>
<accession>A0AAD2EBP6</accession>
<dbReference type="SUPFAM" id="SSF53756">
    <property type="entry name" value="UDP-Glycosyltransferase/glycogen phosphorylase"/>
    <property type="match status" value="1"/>
</dbReference>
<dbReference type="PROSITE" id="PS00375">
    <property type="entry name" value="UDPGT"/>
    <property type="match status" value="1"/>
</dbReference>
<dbReference type="AlphaFoldDB" id="A0AAD2EBP6"/>
<evidence type="ECO:0000256" key="5">
    <source>
        <dbReference type="RuleBase" id="RU362057"/>
    </source>
</evidence>
<organism evidence="7 8">
    <name type="scientific">Fraxinus pennsylvanica</name>
    <dbReference type="NCBI Taxonomy" id="56036"/>
    <lineage>
        <taxon>Eukaryota</taxon>
        <taxon>Viridiplantae</taxon>
        <taxon>Streptophyta</taxon>
        <taxon>Embryophyta</taxon>
        <taxon>Tracheophyta</taxon>
        <taxon>Spermatophyta</taxon>
        <taxon>Magnoliopsida</taxon>
        <taxon>eudicotyledons</taxon>
        <taxon>Gunneridae</taxon>
        <taxon>Pentapetalae</taxon>
        <taxon>asterids</taxon>
        <taxon>lamiids</taxon>
        <taxon>Lamiales</taxon>
        <taxon>Oleaceae</taxon>
        <taxon>Oleeae</taxon>
        <taxon>Fraxinus</taxon>
    </lineage>
</organism>
<evidence type="ECO:0000256" key="3">
    <source>
        <dbReference type="ARBA" id="ARBA00022679"/>
    </source>
</evidence>
<keyword evidence="2 4" id="KW-0328">Glycosyltransferase</keyword>
<name>A0AAD2EBP6_9LAMI</name>
<evidence type="ECO:0000256" key="6">
    <source>
        <dbReference type="SAM" id="MobiDB-lite"/>
    </source>
</evidence>
<dbReference type="Gene3D" id="3.40.50.2000">
    <property type="entry name" value="Glycogen Phosphorylase B"/>
    <property type="match status" value="2"/>
</dbReference>
<dbReference type="InterPro" id="IPR002213">
    <property type="entry name" value="UDP_glucos_trans"/>
</dbReference>
<dbReference type="GO" id="GO:0016138">
    <property type="term" value="P:glycoside biosynthetic process"/>
    <property type="evidence" value="ECO:0007669"/>
    <property type="project" value="UniProtKB-ARBA"/>
</dbReference>
<gene>
    <name evidence="7" type="ORF">FPE_LOCUS32104</name>
</gene>
<dbReference type="FunFam" id="3.40.50.2000:FF:000060">
    <property type="entry name" value="Glycosyltransferase"/>
    <property type="match status" value="1"/>
</dbReference>
<feature type="region of interest" description="Disordered" evidence="6">
    <location>
        <begin position="177"/>
        <end position="198"/>
    </location>
</feature>
<dbReference type="CDD" id="cd03784">
    <property type="entry name" value="GT1_Gtf-like"/>
    <property type="match status" value="1"/>
</dbReference>
<dbReference type="PANTHER" id="PTHR48047">
    <property type="entry name" value="GLYCOSYLTRANSFERASE"/>
    <property type="match status" value="1"/>
</dbReference>
<evidence type="ECO:0000256" key="2">
    <source>
        <dbReference type="ARBA" id="ARBA00022676"/>
    </source>
</evidence>
<dbReference type="PANTHER" id="PTHR48047:SF197">
    <property type="entry name" value="SCOPOLETIN GLUCOSYLTRANSFERASE-LIKE"/>
    <property type="match status" value="1"/>
</dbReference>
<keyword evidence="8" id="KW-1185">Reference proteome</keyword>